<dbReference type="InterPro" id="IPR013216">
    <property type="entry name" value="Methyltransf_11"/>
</dbReference>
<reference evidence="2 3" key="1">
    <citation type="submission" date="2018-07" db="EMBL/GenBank/DDBJ databases">
        <title>Modular assembly of carbohydrate-degrading microbial communities in the ocean.</title>
        <authorList>
            <person name="Enke T.N."/>
            <person name="Datta M.S."/>
            <person name="Schwartzman J.A."/>
            <person name="Cermak N."/>
            <person name="Schmitz D.A."/>
            <person name="Barrere J."/>
            <person name="Cordero O.X."/>
        </authorList>
    </citation>
    <scope>NUCLEOTIDE SEQUENCE [LARGE SCALE GENOMIC DNA]</scope>
    <source>
        <strain evidence="2 3">C3M10</strain>
    </source>
</reference>
<organism evidence="2 3">
    <name type="scientific">Phaeobacter gallaeciensis</name>
    <dbReference type="NCBI Taxonomy" id="60890"/>
    <lineage>
        <taxon>Bacteria</taxon>
        <taxon>Pseudomonadati</taxon>
        <taxon>Pseudomonadota</taxon>
        <taxon>Alphaproteobacteria</taxon>
        <taxon>Rhodobacterales</taxon>
        <taxon>Roseobacteraceae</taxon>
        <taxon>Phaeobacter</taxon>
    </lineage>
</organism>
<dbReference type="Pfam" id="PF08241">
    <property type="entry name" value="Methyltransf_11"/>
    <property type="match status" value="1"/>
</dbReference>
<proteinExistence type="predicted"/>
<dbReference type="Proteomes" id="UP000252706">
    <property type="component" value="Unassembled WGS sequence"/>
</dbReference>
<dbReference type="OrthoDB" id="9787738at2"/>
<dbReference type="CDD" id="cd02440">
    <property type="entry name" value="AdoMet_MTases"/>
    <property type="match status" value="1"/>
</dbReference>
<dbReference type="GO" id="GO:0032259">
    <property type="term" value="P:methylation"/>
    <property type="evidence" value="ECO:0007669"/>
    <property type="project" value="UniProtKB-KW"/>
</dbReference>
<name>A0A366WNG6_9RHOB</name>
<keyword evidence="2" id="KW-0489">Methyltransferase</keyword>
<dbReference type="AlphaFoldDB" id="A0A366WNG6"/>
<dbReference type="GO" id="GO:0008757">
    <property type="term" value="F:S-adenosylmethionine-dependent methyltransferase activity"/>
    <property type="evidence" value="ECO:0007669"/>
    <property type="project" value="InterPro"/>
</dbReference>
<evidence type="ECO:0000259" key="1">
    <source>
        <dbReference type="Pfam" id="PF08241"/>
    </source>
</evidence>
<keyword evidence="2" id="KW-0808">Transferase</keyword>
<feature type="domain" description="Methyltransferase type 11" evidence="1">
    <location>
        <begin position="102"/>
        <end position="161"/>
    </location>
</feature>
<dbReference type="EMBL" id="QOCE01000047">
    <property type="protein sequence ID" value="RBW50936.1"/>
    <property type="molecule type" value="Genomic_DNA"/>
</dbReference>
<evidence type="ECO:0000313" key="3">
    <source>
        <dbReference type="Proteomes" id="UP000252706"/>
    </source>
</evidence>
<evidence type="ECO:0000313" key="2">
    <source>
        <dbReference type="EMBL" id="RBW50936.1"/>
    </source>
</evidence>
<dbReference type="RefSeq" id="WP_113825440.1">
    <property type="nucleotide sequence ID" value="NZ_QOCE01000047.1"/>
</dbReference>
<protein>
    <submittedName>
        <fullName evidence="2">SAM-dependent methyltransferase</fullName>
    </submittedName>
</protein>
<comment type="caution">
    <text evidence="2">The sequence shown here is derived from an EMBL/GenBank/DDBJ whole genome shotgun (WGS) entry which is preliminary data.</text>
</comment>
<dbReference type="SUPFAM" id="SSF53335">
    <property type="entry name" value="S-adenosyl-L-methionine-dependent methyltransferases"/>
    <property type="match status" value="1"/>
</dbReference>
<sequence length="253" mass="28273">MSTPYRHIPVLSEMYRSLRRLVSLVQYSGNAVRCDCCGKSFSAWRKDSGDACPYCGSLARQRILARYLRTYPTAPGQRAKALLFAPDFSTLQLLDAQPSLDVTTTDYSAPKVDFHWDITALPCADESFDLIMCSHVLEHVPDDKAAIAELSRSLSANGTALVQVPYKRESAETDEDPSVTDPAEREKRFGQFDHVRVYGRDLADRLANNGLHVTLMTPSDLFKPEEIETHGLWDDTLFVCRKSAATDDATPIH</sequence>
<dbReference type="InterPro" id="IPR029063">
    <property type="entry name" value="SAM-dependent_MTases_sf"/>
</dbReference>
<accession>A0A366WNG6</accession>
<dbReference type="Gene3D" id="3.40.50.150">
    <property type="entry name" value="Vaccinia Virus protein VP39"/>
    <property type="match status" value="1"/>
</dbReference>
<gene>
    <name evidence="2" type="ORF">DS909_20515</name>
</gene>